<evidence type="ECO:0000313" key="1">
    <source>
        <dbReference type="EMBL" id="MCI07295.1"/>
    </source>
</evidence>
<evidence type="ECO:0000313" key="2">
    <source>
        <dbReference type="Proteomes" id="UP000265520"/>
    </source>
</evidence>
<accession>A0A392P8R0</accession>
<dbReference type="Proteomes" id="UP000265520">
    <property type="component" value="Unassembled WGS sequence"/>
</dbReference>
<proteinExistence type="predicted"/>
<dbReference type="AlphaFoldDB" id="A0A392P8R0"/>
<name>A0A392P8R0_9FABA</name>
<comment type="caution">
    <text evidence="1">The sequence shown here is derived from an EMBL/GenBank/DDBJ whole genome shotgun (WGS) entry which is preliminary data.</text>
</comment>
<keyword evidence="2" id="KW-1185">Reference proteome</keyword>
<dbReference type="EMBL" id="LXQA010064882">
    <property type="protein sequence ID" value="MCI07295.1"/>
    <property type="molecule type" value="Genomic_DNA"/>
</dbReference>
<protein>
    <submittedName>
        <fullName evidence="1">Uncharacterized protein</fullName>
    </submittedName>
</protein>
<reference evidence="1 2" key="1">
    <citation type="journal article" date="2018" name="Front. Plant Sci.">
        <title>Red Clover (Trifolium pratense) and Zigzag Clover (T. medium) - A Picture of Genomic Similarities and Differences.</title>
        <authorList>
            <person name="Dluhosova J."/>
            <person name="Istvanek J."/>
            <person name="Nedelnik J."/>
            <person name="Repkova J."/>
        </authorList>
    </citation>
    <scope>NUCLEOTIDE SEQUENCE [LARGE SCALE GENOMIC DNA]</scope>
    <source>
        <strain evidence="2">cv. 10/8</strain>
        <tissue evidence="1">Leaf</tissue>
    </source>
</reference>
<sequence>MRYLQVSCTKKDKKIEEHVKELEKKDKQIGDNMKELEKKDKRIYVMERSSLEEYELGFSRALEQLEVLHPGLDTNGAYSRFVVEEGRIVEPEARSTFGVVTGHRPT</sequence>
<organism evidence="1 2">
    <name type="scientific">Trifolium medium</name>
    <dbReference type="NCBI Taxonomy" id="97028"/>
    <lineage>
        <taxon>Eukaryota</taxon>
        <taxon>Viridiplantae</taxon>
        <taxon>Streptophyta</taxon>
        <taxon>Embryophyta</taxon>
        <taxon>Tracheophyta</taxon>
        <taxon>Spermatophyta</taxon>
        <taxon>Magnoliopsida</taxon>
        <taxon>eudicotyledons</taxon>
        <taxon>Gunneridae</taxon>
        <taxon>Pentapetalae</taxon>
        <taxon>rosids</taxon>
        <taxon>fabids</taxon>
        <taxon>Fabales</taxon>
        <taxon>Fabaceae</taxon>
        <taxon>Papilionoideae</taxon>
        <taxon>50 kb inversion clade</taxon>
        <taxon>NPAAA clade</taxon>
        <taxon>Hologalegina</taxon>
        <taxon>IRL clade</taxon>
        <taxon>Trifolieae</taxon>
        <taxon>Trifolium</taxon>
    </lineage>
</organism>